<reference evidence="1 2" key="2">
    <citation type="submission" date="2020-08" db="EMBL/GenBank/DDBJ databases">
        <title>The Agave Microbiome: Exploring the role of microbial communities in plant adaptations to desert environments.</title>
        <authorList>
            <person name="Partida-Martinez L.P."/>
        </authorList>
    </citation>
    <scope>NUCLEOTIDE SEQUENCE [LARGE SCALE GENOMIC DNA]</scope>
    <source>
        <strain evidence="1 2">AT2.17</strain>
    </source>
</reference>
<dbReference type="GO" id="GO:0032259">
    <property type="term" value="P:methylation"/>
    <property type="evidence" value="ECO:0007669"/>
    <property type="project" value="UniProtKB-KW"/>
</dbReference>
<accession>A0A7Y9KUH0</accession>
<protein>
    <submittedName>
        <fullName evidence="1">Putative RNA methylase</fullName>
    </submittedName>
</protein>
<organism evidence="1 2">
    <name type="scientific">Nocardioides cavernae</name>
    <dbReference type="NCBI Taxonomy" id="1921566"/>
    <lineage>
        <taxon>Bacteria</taxon>
        <taxon>Bacillati</taxon>
        <taxon>Actinomycetota</taxon>
        <taxon>Actinomycetes</taxon>
        <taxon>Propionibacteriales</taxon>
        <taxon>Nocardioidaceae</taxon>
        <taxon>Nocardioides</taxon>
    </lineage>
</organism>
<sequence length="80" mass="7919">MGDVGEAVAVGLADSVGDDVAGDVGGGSASLSAHADTAANRSVPVARKVNPSRFFMVVVLLPLAYGDEARRHPAGGACIV</sequence>
<name>A0A7Y9KUH0_9ACTN</name>
<evidence type="ECO:0000313" key="1">
    <source>
        <dbReference type="EMBL" id="NYE38652.1"/>
    </source>
</evidence>
<keyword evidence="2" id="KW-1185">Reference proteome</keyword>
<comment type="caution">
    <text evidence="1">The sequence shown here is derived from an EMBL/GenBank/DDBJ whole genome shotgun (WGS) entry which is preliminary data.</text>
</comment>
<keyword evidence="1" id="KW-0489">Methyltransferase</keyword>
<dbReference type="EMBL" id="JACCBW010000005">
    <property type="protein sequence ID" value="NYE38652.1"/>
    <property type="molecule type" value="Genomic_DNA"/>
</dbReference>
<reference evidence="1 2" key="1">
    <citation type="submission" date="2020-07" db="EMBL/GenBank/DDBJ databases">
        <authorList>
            <person name="Partida-Martinez L."/>
            <person name="Huntemann M."/>
            <person name="Clum A."/>
            <person name="Wang J."/>
            <person name="Palaniappan K."/>
            <person name="Ritter S."/>
            <person name="Chen I.-M."/>
            <person name="Stamatis D."/>
            <person name="Reddy T."/>
            <person name="O'Malley R."/>
            <person name="Daum C."/>
            <person name="Shapiro N."/>
            <person name="Ivanova N."/>
            <person name="Kyrpides N."/>
            <person name="Woyke T."/>
        </authorList>
    </citation>
    <scope>NUCLEOTIDE SEQUENCE [LARGE SCALE GENOMIC DNA]</scope>
    <source>
        <strain evidence="1 2">AT2.17</strain>
    </source>
</reference>
<proteinExistence type="predicted"/>
<keyword evidence="1" id="KW-0808">Transferase</keyword>
<gene>
    <name evidence="1" type="ORF">F4692_003802</name>
</gene>
<evidence type="ECO:0000313" key="2">
    <source>
        <dbReference type="Proteomes" id="UP000549911"/>
    </source>
</evidence>
<dbReference type="Proteomes" id="UP000549911">
    <property type="component" value="Unassembled WGS sequence"/>
</dbReference>
<dbReference type="GO" id="GO:0008168">
    <property type="term" value="F:methyltransferase activity"/>
    <property type="evidence" value="ECO:0007669"/>
    <property type="project" value="UniProtKB-KW"/>
</dbReference>
<dbReference type="RefSeq" id="WP_179621282.1">
    <property type="nucleotide sequence ID" value="NZ_JACCBW010000005.1"/>
</dbReference>
<dbReference type="AlphaFoldDB" id="A0A7Y9KUH0"/>